<gene>
    <name evidence="1" type="ORF">HAX54_048873</name>
</gene>
<name>A0ABS8WNK5_DATST</name>
<reference evidence="1 2" key="1">
    <citation type="journal article" date="2021" name="BMC Genomics">
        <title>Datura genome reveals duplications of psychoactive alkaloid biosynthetic genes and high mutation rate following tissue culture.</title>
        <authorList>
            <person name="Rajewski A."/>
            <person name="Carter-House D."/>
            <person name="Stajich J."/>
            <person name="Litt A."/>
        </authorList>
    </citation>
    <scope>NUCLEOTIDE SEQUENCE [LARGE SCALE GENOMIC DNA]</scope>
    <source>
        <strain evidence="1">AR-01</strain>
    </source>
</reference>
<evidence type="ECO:0000313" key="2">
    <source>
        <dbReference type="Proteomes" id="UP000823775"/>
    </source>
</evidence>
<dbReference type="Proteomes" id="UP000823775">
    <property type="component" value="Unassembled WGS sequence"/>
</dbReference>
<organism evidence="1 2">
    <name type="scientific">Datura stramonium</name>
    <name type="common">Jimsonweed</name>
    <name type="synonym">Common thornapple</name>
    <dbReference type="NCBI Taxonomy" id="4076"/>
    <lineage>
        <taxon>Eukaryota</taxon>
        <taxon>Viridiplantae</taxon>
        <taxon>Streptophyta</taxon>
        <taxon>Embryophyta</taxon>
        <taxon>Tracheophyta</taxon>
        <taxon>Spermatophyta</taxon>
        <taxon>Magnoliopsida</taxon>
        <taxon>eudicotyledons</taxon>
        <taxon>Gunneridae</taxon>
        <taxon>Pentapetalae</taxon>
        <taxon>asterids</taxon>
        <taxon>lamiids</taxon>
        <taxon>Solanales</taxon>
        <taxon>Solanaceae</taxon>
        <taxon>Solanoideae</taxon>
        <taxon>Datureae</taxon>
        <taxon>Datura</taxon>
    </lineage>
</organism>
<accession>A0ABS8WNK5</accession>
<protein>
    <submittedName>
        <fullName evidence="1">Uncharacterized protein</fullName>
    </submittedName>
</protein>
<feature type="non-terminal residue" evidence="1">
    <location>
        <position position="1"/>
    </location>
</feature>
<sequence length="68" mass="7746">VDFFAPNFTCTSNQRLAWRTIWNRNLPVEEMIEAQRTEGTRLVEKAKLAKAARRVEAANISAALAERN</sequence>
<evidence type="ECO:0000313" key="1">
    <source>
        <dbReference type="EMBL" id="MCE3051080.1"/>
    </source>
</evidence>
<comment type="caution">
    <text evidence="1">The sequence shown here is derived from an EMBL/GenBank/DDBJ whole genome shotgun (WGS) entry which is preliminary data.</text>
</comment>
<proteinExistence type="predicted"/>
<keyword evidence="2" id="KW-1185">Reference proteome</keyword>
<dbReference type="EMBL" id="JACEIK010008146">
    <property type="protein sequence ID" value="MCE3051080.1"/>
    <property type="molecule type" value="Genomic_DNA"/>
</dbReference>